<dbReference type="PANTHER" id="PTHR34597:SF3">
    <property type="entry name" value="OUTER MEMBRANE TRANSPORTER CDIB"/>
    <property type="match status" value="1"/>
</dbReference>
<sequence>MLIIRLMFLMVFFVCNISNADIPDAMEKERKTYCLPINEVFIRGVTLDSIKYTEKLININNGCIKHNDINALAKDITSQYVKNGYIAARVRFIPINSRGQLGLSITEGIVEKIEGGDRRIHHKMLFPDVVGKPLNVSQLDQAIDQAHRLQSNRVTLDIQPGHESDNVIVNINNINAEPWHLSTSVDNYGYKGSDKWRNRTSLKLDSPLGFSDLVILDFFRTLENAKKSYKNEVTFLYSVPYGALTLSTLVNYRNYRRNEKLKFNVINFNGRSKEYNFNADYVFYRNQNTINSISTKVEHKIIDNYIAKTKVGVNSHRLSALGMSLNQFRLFPNGSMNFNIGVKRGVPWFNTGQFNRDNKRFADGKFTTSKLSVNLNHRVKLFESVYQLDHLFVGQYSKDKTASPERIDLTARHAIRGFSRGSQSAGNGWYIRNTLSNHFFLGQAVITPHIGFDAGRALQHKSKKGWQSNTGISVGATLQYKKALLNLDISRGWWLSNNNKNEPVQLLTQVSYTF</sequence>
<evidence type="ECO:0000313" key="12">
    <source>
        <dbReference type="Proteomes" id="UP001629523"/>
    </source>
</evidence>
<dbReference type="InterPro" id="IPR005565">
    <property type="entry name" value="Hemolysn_activator_HlyB_C"/>
</dbReference>
<evidence type="ECO:0000259" key="10">
    <source>
        <dbReference type="PROSITE" id="PS51779"/>
    </source>
</evidence>
<feature type="domain" description="POTRA" evidence="10">
    <location>
        <begin position="35"/>
        <end position="108"/>
    </location>
</feature>
<feature type="signal peptide" evidence="9">
    <location>
        <begin position="1"/>
        <end position="20"/>
    </location>
</feature>
<name>A0ABW9EUZ7_9GAMM</name>
<comment type="similarity">
    <text evidence="2">Belongs to the TPS (TC 1.B.20) family.</text>
</comment>
<evidence type="ECO:0000256" key="7">
    <source>
        <dbReference type="ARBA" id="ARBA00023136"/>
    </source>
</evidence>
<accession>A0ABW9EUZ7</accession>
<reference evidence="11 12" key="1">
    <citation type="journal article" date="2024" name="Infect. Genet. Evol.">
        <title>Characteristics and comparative genome analysis of Yersinia enterocolitica and related species associated with human infections in Switzerland 2019-2023.</title>
        <authorList>
            <person name="Stevens M.J.A."/>
            <person name="Horlbog J.A."/>
            <person name="Diethelm A."/>
            <person name="Stephan R."/>
            <person name="Nuesch-Inderbinen M."/>
        </authorList>
    </citation>
    <scope>NUCLEOTIDE SEQUENCE [LARGE SCALE GENOMIC DNA]</scope>
    <source>
        <strain evidence="11 12">N20-0302</strain>
    </source>
</reference>
<gene>
    <name evidence="11" type="ORF">WFP14_04695</name>
</gene>
<evidence type="ECO:0000256" key="8">
    <source>
        <dbReference type="ARBA" id="ARBA00023237"/>
    </source>
</evidence>
<evidence type="ECO:0000256" key="5">
    <source>
        <dbReference type="ARBA" id="ARBA00022692"/>
    </source>
</evidence>
<organism evidence="11 12">
    <name type="scientific">Yersinia proxima</name>
    <dbReference type="NCBI Taxonomy" id="2890316"/>
    <lineage>
        <taxon>Bacteria</taxon>
        <taxon>Pseudomonadati</taxon>
        <taxon>Pseudomonadota</taxon>
        <taxon>Gammaproteobacteria</taxon>
        <taxon>Enterobacterales</taxon>
        <taxon>Yersiniaceae</taxon>
        <taxon>Yersinia</taxon>
    </lineage>
</organism>
<dbReference type="PANTHER" id="PTHR34597">
    <property type="entry name" value="SLR1661 PROTEIN"/>
    <property type="match status" value="1"/>
</dbReference>
<evidence type="ECO:0000256" key="9">
    <source>
        <dbReference type="SAM" id="SignalP"/>
    </source>
</evidence>
<dbReference type="Gene3D" id="3.10.20.310">
    <property type="entry name" value="membrane protein fhac"/>
    <property type="match status" value="1"/>
</dbReference>
<comment type="caution">
    <text evidence="11">The sequence shown here is derived from an EMBL/GenBank/DDBJ whole genome shotgun (WGS) entry which is preliminary data.</text>
</comment>
<evidence type="ECO:0000256" key="3">
    <source>
        <dbReference type="ARBA" id="ARBA00022448"/>
    </source>
</evidence>
<keyword evidence="6" id="KW-0653">Protein transport</keyword>
<keyword evidence="12" id="KW-1185">Reference proteome</keyword>
<dbReference type="Proteomes" id="UP001629523">
    <property type="component" value="Unassembled WGS sequence"/>
</dbReference>
<dbReference type="Pfam" id="PF17287">
    <property type="entry name" value="POTRA_3"/>
    <property type="match status" value="1"/>
</dbReference>
<dbReference type="InterPro" id="IPR051544">
    <property type="entry name" value="TPS_OM_transporter"/>
</dbReference>
<dbReference type="Pfam" id="PF03865">
    <property type="entry name" value="ShlB"/>
    <property type="match status" value="1"/>
</dbReference>
<dbReference type="InterPro" id="IPR013686">
    <property type="entry name" value="Polypept-transport_assoc_ShlB"/>
</dbReference>
<dbReference type="RefSeq" id="WP_227728570.1">
    <property type="nucleotide sequence ID" value="NZ_CABHYX010000033.1"/>
</dbReference>
<comment type="subcellular location">
    <subcellularLocation>
        <location evidence="1">Cell outer membrane</location>
    </subcellularLocation>
</comment>
<dbReference type="InterPro" id="IPR027282">
    <property type="entry name" value="TPS"/>
</dbReference>
<dbReference type="Gene3D" id="2.40.160.50">
    <property type="entry name" value="membrane protein fhac: a member of the omp85/tpsb transporter family"/>
    <property type="match status" value="1"/>
</dbReference>
<keyword evidence="4" id="KW-1134">Transmembrane beta strand</keyword>
<keyword evidence="8" id="KW-0998">Cell outer membrane</keyword>
<dbReference type="InterPro" id="IPR034746">
    <property type="entry name" value="POTRA"/>
</dbReference>
<dbReference type="PROSITE" id="PS51779">
    <property type="entry name" value="POTRA"/>
    <property type="match status" value="1"/>
</dbReference>
<dbReference type="EMBL" id="JBBEST010000001">
    <property type="protein sequence ID" value="MFM1345849.1"/>
    <property type="molecule type" value="Genomic_DNA"/>
</dbReference>
<protein>
    <submittedName>
        <fullName evidence="11">ShlB/FhaC/HecB family hemolysin secretion/activation protein</fullName>
    </submittedName>
</protein>
<dbReference type="PIRSF" id="PIRSF029745">
    <property type="entry name" value="FhaC"/>
    <property type="match status" value="1"/>
</dbReference>
<evidence type="ECO:0000256" key="1">
    <source>
        <dbReference type="ARBA" id="ARBA00004442"/>
    </source>
</evidence>
<keyword evidence="9" id="KW-0732">Signal</keyword>
<keyword evidence="5" id="KW-0812">Transmembrane</keyword>
<evidence type="ECO:0000256" key="6">
    <source>
        <dbReference type="ARBA" id="ARBA00022927"/>
    </source>
</evidence>
<feature type="chain" id="PRO_5046560354" evidence="9">
    <location>
        <begin position="21"/>
        <end position="514"/>
    </location>
</feature>
<proteinExistence type="inferred from homology"/>
<evidence type="ECO:0000256" key="2">
    <source>
        <dbReference type="ARBA" id="ARBA00009055"/>
    </source>
</evidence>
<dbReference type="InterPro" id="IPR035251">
    <property type="entry name" value="ShlB_POTRA"/>
</dbReference>
<keyword evidence="7" id="KW-0472">Membrane</keyword>
<evidence type="ECO:0000256" key="4">
    <source>
        <dbReference type="ARBA" id="ARBA00022452"/>
    </source>
</evidence>
<dbReference type="Pfam" id="PF08479">
    <property type="entry name" value="POTRA_2"/>
    <property type="match status" value="1"/>
</dbReference>
<evidence type="ECO:0000313" key="11">
    <source>
        <dbReference type="EMBL" id="MFM1345849.1"/>
    </source>
</evidence>
<keyword evidence="3" id="KW-0813">Transport</keyword>